<dbReference type="EMBL" id="JBHMBK010000090">
    <property type="protein sequence ID" value="MFB9691371.1"/>
    <property type="molecule type" value="Genomic_DNA"/>
</dbReference>
<protein>
    <submittedName>
        <fullName evidence="3">TIGR03943 family putative permease subunit</fullName>
    </submittedName>
</protein>
<name>A0ABV5UJ02_9PSEU</name>
<keyword evidence="1" id="KW-0812">Transmembrane</keyword>
<proteinExistence type="predicted"/>
<feature type="transmembrane region" description="Helical" evidence="1">
    <location>
        <begin position="33"/>
        <end position="54"/>
    </location>
</feature>
<dbReference type="RefSeq" id="WP_378208241.1">
    <property type="nucleotide sequence ID" value="NZ_JBHMBK010000090.1"/>
</dbReference>
<dbReference type="InterPro" id="IPR048447">
    <property type="entry name" value="DUF1980_C"/>
</dbReference>
<evidence type="ECO:0000313" key="3">
    <source>
        <dbReference type="EMBL" id="MFB9691371.1"/>
    </source>
</evidence>
<evidence type="ECO:0000256" key="1">
    <source>
        <dbReference type="SAM" id="Phobius"/>
    </source>
</evidence>
<evidence type="ECO:0000259" key="2">
    <source>
        <dbReference type="Pfam" id="PF21537"/>
    </source>
</evidence>
<evidence type="ECO:0000313" key="4">
    <source>
        <dbReference type="Proteomes" id="UP001589535"/>
    </source>
</evidence>
<sequence>MRREAQNILLLLVGGALLKITFDGTYLRYVKPGMAPWLIGAGAVAVVLAAVAIVTDIRGRGATTDHDHRTRSTWLLLLPVLAIFLVAPPALGADAVNRSGPRTVAGPVADGTAKVPFAPLPPGDPVRLKLDEVVTRAGWDSAGTLDGRVVELTGFVVHSASRKPYLTRIVMGCCAADTFPVHALLAGDRLPAWRDDQWLTVTGTVVPNTATKANGYTPALRIRSVREVPAPPDVYEY</sequence>
<comment type="caution">
    <text evidence="3">The sequence shown here is derived from an EMBL/GenBank/DDBJ whole genome shotgun (WGS) entry which is preliminary data.</text>
</comment>
<gene>
    <name evidence="3" type="ORF">ACFFTO_45010</name>
</gene>
<organism evidence="3 4">
    <name type="scientific">Amycolatopsis plumensis</name>
    <dbReference type="NCBI Taxonomy" id="236508"/>
    <lineage>
        <taxon>Bacteria</taxon>
        <taxon>Bacillati</taxon>
        <taxon>Actinomycetota</taxon>
        <taxon>Actinomycetes</taxon>
        <taxon>Pseudonocardiales</taxon>
        <taxon>Pseudonocardiaceae</taxon>
        <taxon>Amycolatopsis</taxon>
    </lineage>
</organism>
<dbReference type="Pfam" id="PF21537">
    <property type="entry name" value="DUF1980_C"/>
    <property type="match status" value="1"/>
</dbReference>
<dbReference type="InterPro" id="IPR052955">
    <property type="entry name" value="UPF0703_membrane_permease"/>
</dbReference>
<dbReference type="InterPro" id="IPR015402">
    <property type="entry name" value="DUF1980"/>
</dbReference>
<feature type="transmembrane region" description="Helical" evidence="1">
    <location>
        <begin position="74"/>
        <end position="91"/>
    </location>
</feature>
<dbReference type="NCBIfam" id="TIGR03943">
    <property type="entry name" value="TIGR03943 family putative permease subunit"/>
    <property type="match status" value="1"/>
</dbReference>
<feature type="domain" description="DUF1980" evidence="2">
    <location>
        <begin position="146"/>
        <end position="237"/>
    </location>
</feature>
<keyword evidence="1" id="KW-0472">Membrane</keyword>
<dbReference type="PANTHER" id="PTHR40047:SF1">
    <property type="entry name" value="UPF0703 PROTEIN YCGQ"/>
    <property type="match status" value="1"/>
</dbReference>
<dbReference type="Proteomes" id="UP001589535">
    <property type="component" value="Unassembled WGS sequence"/>
</dbReference>
<keyword evidence="1" id="KW-1133">Transmembrane helix</keyword>
<reference evidence="3 4" key="1">
    <citation type="submission" date="2024-09" db="EMBL/GenBank/DDBJ databases">
        <authorList>
            <person name="Sun Q."/>
            <person name="Mori K."/>
        </authorList>
    </citation>
    <scope>NUCLEOTIDE SEQUENCE [LARGE SCALE GENOMIC DNA]</scope>
    <source>
        <strain evidence="3 4">JCM 13852</strain>
    </source>
</reference>
<dbReference type="PANTHER" id="PTHR40047">
    <property type="entry name" value="UPF0703 PROTEIN YCGQ"/>
    <property type="match status" value="1"/>
</dbReference>
<accession>A0ABV5UJ02</accession>
<keyword evidence="4" id="KW-1185">Reference proteome</keyword>